<proteinExistence type="predicted"/>
<dbReference type="Proteomes" id="UP001303473">
    <property type="component" value="Unassembled WGS sequence"/>
</dbReference>
<reference evidence="3" key="1">
    <citation type="journal article" date="2023" name="Mol. Phylogenet. Evol.">
        <title>Genome-scale phylogeny and comparative genomics of the fungal order Sordariales.</title>
        <authorList>
            <person name="Hensen N."/>
            <person name="Bonometti L."/>
            <person name="Westerberg I."/>
            <person name="Brannstrom I.O."/>
            <person name="Guillou S."/>
            <person name="Cros-Aarteil S."/>
            <person name="Calhoun S."/>
            <person name="Haridas S."/>
            <person name="Kuo A."/>
            <person name="Mondo S."/>
            <person name="Pangilinan J."/>
            <person name="Riley R."/>
            <person name="LaButti K."/>
            <person name="Andreopoulos B."/>
            <person name="Lipzen A."/>
            <person name="Chen C."/>
            <person name="Yan M."/>
            <person name="Daum C."/>
            <person name="Ng V."/>
            <person name="Clum A."/>
            <person name="Steindorff A."/>
            <person name="Ohm R.A."/>
            <person name="Martin F."/>
            <person name="Silar P."/>
            <person name="Natvig D.O."/>
            <person name="Lalanne C."/>
            <person name="Gautier V."/>
            <person name="Ament-Velasquez S.L."/>
            <person name="Kruys A."/>
            <person name="Hutchinson M.I."/>
            <person name="Powell A.J."/>
            <person name="Barry K."/>
            <person name="Miller A.N."/>
            <person name="Grigoriev I.V."/>
            <person name="Debuchy R."/>
            <person name="Gladieux P."/>
            <person name="Hiltunen Thoren M."/>
            <person name="Johannesson H."/>
        </authorList>
    </citation>
    <scope>NUCLEOTIDE SEQUENCE [LARGE SCALE GENOMIC DNA]</scope>
    <source>
        <strain evidence="3">CBS 340.73</strain>
    </source>
</reference>
<dbReference type="EMBL" id="MU854046">
    <property type="protein sequence ID" value="KAK3933945.1"/>
    <property type="molecule type" value="Genomic_DNA"/>
</dbReference>
<evidence type="ECO:0000313" key="2">
    <source>
        <dbReference type="EMBL" id="KAK3933945.1"/>
    </source>
</evidence>
<evidence type="ECO:0000259" key="1">
    <source>
        <dbReference type="Pfam" id="PF01636"/>
    </source>
</evidence>
<gene>
    <name evidence="2" type="ORF">QBC46DRAFT_429804</name>
</gene>
<keyword evidence="3" id="KW-1185">Reference proteome</keyword>
<evidence type="ECO:0000313" key="3">
    <source>
        <dbReference type="Proteomes" id="UP001303473"/>
    </source>
</evidence>
<dbReference type="InterPro" id="IPR011009">
    <property type="entry name" value="Kinase-like_dom_sf"/>
</dbReference>
<accession>A0AAN6MVR6</accession>
<dbReference type="Gene3D" id="3.90.1200.10">
    <property type="match status" value="1"/>
</dbReference>
<name>A0AAN6MVR6_9PEZI</name>
<sequence>MPKTPTCTVITRSVLPASLFPVQPSTTSSKSIASTLARHILGHINAYNFSLTRQRWDRQEREIIDKFFREKIPATPTTESESASAAACTEESCIRFAKAALNTDDIAAVDNQGSNSFTLLSPSLKEIIQFRLKPLNTDIIHLANTIYGDLVPEVKFHDGFALPAVYSCKAIPGRVHLLQPFPKGNFPLEREKLTVAELGRFVARAAFFEQPKPFSDDSWTKSAEMTLHRLTKNPTLKCLAPDLFDLLGTLQPELHLLESLPAVLTHHDFSQVNILVNDYGNVTGVIDFDEAGIEAFGMCTWGLYECFLGSMEDGKWSFYDMPAAEDFQPSRSVREVLECTFWDSLWGNAPPSLKRDKAERAVKISLSIGIINRYFIQGMMDEIDMSRNAHRLSLEYVRRILPQVWKWNERL</sequence>
<comment type="caution">
    <text evidence="2">The sequence shown here is derived from an EMBL/GenBank/DDBJ whole genome shotgun (WGS) entry which is preliminary data.</text>
</comment>
<dbReference type="InterPro" id="IPR002575">
    <property type="entry name" value="Aminoglycoside_PTrfase"/>
</dbReference>
<dbReference type="SUPFAM" id="SSF56112">
    <property type="entry name" value="Protein kinase-like (PK-like)"/>
    <property type="match status" value="1"/>
</dbReference>
<dbReference type="Pfam" id="PF01636">
    <property type="entry name" value="APH"/>
    <property type="match status" value="1"/>
</dbReference>
<protein>
    <recommendedName>
        <fullName evidence="1">Aminoglycoside phosphotransferase domain-containing protein</fullName>
    </recommendedName>
</protein>
<organism evidence="2 3">
    <name type="scientific">Diplogelasinospora grovesii</name>
    <dbReference type="NCBI Taxonomy" id="303347"/>
    <lineage>
        <taxon>Eukaryota</taxon>
        <taxon>Fungi</taxon>
        <taxon>Dikarya</taxon>
        <taxon>Ascomycota</taxon>
        <taxon>Pezizomycotina</taxon>
        <taxon>Sordariomycetes</taxon>
        <taxon>Sordariomycetidae</taxon>
        <taxon>Sordariales</taxon>
        <taxon>Diplogelasinosporaceae</taxon>
        <taxon>Diplogelasinospora</taxon>
    </lineage>
</organism>
<feature type="domain" description="Aminoglycoside phosphotransferase" evidence="1">
    <location>
        <begin position="217"/>
        <end position="293"/>
    </location>
</feature>
<dbReference type="AlphaFoldDB" id="A0AAN6MVR6"/>